<comment type="caution">
    <text evidence="1">The sequence shown here is derived from an EMBL/GenBank/DDBJ whole genome shotgun (WGS) entry which is preliminary data.</text>
</comment>
<dbReference type="Pfam" id="PF11848">
    <property type="entry name" value="DUF3368"/>
    <property type="match status" value="1"/>
</dbReference>
<sequence length="165" mass="17713">MRVVSNTSPIINLANVGQLDLLNQLYGDITIPQAVFHEITVIGAGQAGAEEVETLSWFSTCTVQNTSVVNSLRSDLDAGEAEAIALALELKADLLLMDERRGCAMAQQMNVMCSGILGVLVQAKHQGLIATVKPILDDLIATAGFWVDNALYRRILQTVGEDNTS</sequence>
<dbReference type="AlphaFoldDB" id="A0A176RSZ4"/>
<evidence type="ECO:0008006" key="3">
    <source>
        <dbReference type="Google" id="ProtNLM"/>
    </source>
</evidence>
<dbReference type="PANTHER" id="PTHR39550">
    <property type="entry name" value="SLL0658 PROTEIN"/>
    <property type="match status" value="1"/>
</dbReference>
<accession>A0A176RSZ4</accession>
<dbReference type="PANTHER" id="PTHR39550:SF1">
    <property type="entry name" value="SLL0658 PROTEIN"/>
    <property type="match status" value="1"/>
</dbReference>
<name>A0A176RSZ4_9GAMM</name>
<reference evidence="1 2" key="1">
    <citation type="submission" date="2016-05" db="EMBL/GenBank/DDBJ databases">
        <title>Single-cell genome of chain-forming Candidatus Thiomargarita nelsonii and comparison to other large sulfur-oxidizing bacteria.</title>
        <authorList>
            <person name="Winkel M."/>
            <person name="Salman V."/>
            <person name="Woyke T."/>
            <person name="Schulz-Vogt H."/>
            <person name="Richter M."/>
            <person name="Flood B."/>
            <person name="Bailey J."/>
            <person name="Amann R."/>
            <person name="Mussmann M."/>
        </authorList>
    </citation>
    <scope>NUCLEOTIDE SEQUENCE [LARGE SCALE GENOMIC DNA]</scope>
    <source>
        <strain evidence="1 2">THI036</strain>
    </source>
</reference>
<evidence type="ECO:0000313" key="1">
    <source>
        <dbReference type="EMBL" id="OAD18873.1"/>
    </source>
</evidence>
<dbReference type="Proteomes" id="UP000076962">
    <property type="component" value="Unassembled WGS sequence"/>
</dbReference>
<evidence type="ECO:0000313" key="2">
    <source>
        <dbReference type="Proteomes" id="UP000076962"/>
    </source>
</evidence>
<dbReference type="InterPro" id="IPR021799">
    <property type="entry name" value="PIN-like_prokaryotic"/>
</dbReference>
<gene>
    <name evidence="1" type="ORF">THIOM_005520</name>
</gene>
<protein>
    <recommendedName>
        <fullName evidence="3">Nucleic acid-binding protein</fullName>
    </recommendedName>
</protein>
<keyword evidence="2" id="KW-1185">Reference proteome</keyword>
<proteinExistence type="predicted"/>
<organism evidence="1 2">
    <name type="scientific">Candidatus Thiomargarita nelsonii</name>
    <dbReference type="NCBI Taxonomy" id="1003181"/>
    <lineage>
        <taxon>Bacteria</taxon>
        <taxon>Pseudomonadati</taxon>
        <taxon>Pseudomonadota</taxon>
        <taxon>Gammaproteobacteria</taxon>
        <taxon>Thiotrichales</taxon>
        <taxon>Thiotrichaceae</taxon>
        <taxon>Thiomargarita</taxon>
    </lineage>
</organism>
<dbReference type="PATRIC" id="fig|1003181.4.peg.7329"/>
<dbReference type="EMBL" id="LUTY01003052">
    <property type="protein sequence ID" value="OAD18873.1"/>
    <property type="molecule type" value="Genomic_DNA"/>
</dbReference>